<dbReference type="SUPFAM" id="SSF47473">
    <property type="entry name" value="EF-hand"/>
    <property type="match status" value="1"/>
</dbReference>
<proteinExistence type="predicted"/>
<sequence>MAGDLDIQRARDLFGTCDLDGSGYIDKQELAAVCDLDAEDLGEVFNKLDADRDGRISIEEFSENFMKFKNVVSGIKQKRLTRTATGDDLEDFRQRLGKSYELISGTKVNDFRWKGYKMQFRREKFKLRFIFRTHITLVDCIHYSFSVYE</sequence>
<dbReference type="PROSITE" id="PS50222">
    <property type="entry name" value="EF_HAND_2"/>
    <property type="match status" value="1"/>
</dbReference>
<keyword evidence="1" id="KW-0106">Calcium</keyword>
<dbReference type="PhylomeDB" id="A7S611"/>
<dbReference type="SMART" id="SM00054">
    <property type="entry name" value="EFh"/>
    <property type="match status" value="2"/>
</dbReference>
<dbReference type="eggNOG" id="ENOG502SDE2">
    <property type="taxonomic scope" value="Eukaryota"/>
</dbReference>
<dbReference type="Gene3D" id="1.10.238.10">
    <property type="entry name" value="EF-hand"/>
    <property type="match status" value="1"/>
</dbReference>
<dbReference type="CDD" id="cd00051">
    <property type="entry name" value="EFh"/>
    <property type="match status" value="1"/>
</dbReference>
<evidence type="ECO:0000259" key="2">
    <source>
        <dbReference type="PROSITE" id="PS50222"/>
    </source>
</evidence>
<reference evidence="3 4" key="1">
    <citation type="journal article" date="2007" name="Science">
        <title>Sea anemone genome reveals ancestral eumetazoan gene repertoire and genomic organization.</title>
        <authorList>
            <person name="Putnam N.H."/>
            <person name="Srivastava M."/>
            <person name="Hellsten U."/>
            <person name="Dirks B."/>
            <person name="Chapman J."/>
            <person name="Salamov A."/>
            <person name="Terry A."/>
            <person name="Shapiro H."/>
            <person name="Lindquist E."/>
            <person name="Kapitonov V.V."/>
            <person name="Jurka J."/>
            <person name="Genikhovich G."/>
            <person name="Grigoriev I.V."/>
            <person name="Lucas S.M."/>
            <person name="Steele R.E."/>
            <person name="Finnerty J.R."/>
            <person name="Technau U."/>
            <person name="Martindale M.Q."/>
            <person name="Rokhsar D.S."/>
        </authorList>
    </citation>
    <scope>NUCLEOTIDE SEQUENCE [LARGE SCALE GENOMIC DNA]</scope>
    <source>
        <strain evidence="4">CH2 X CH6</strain>
    </source>
</reference>
<gene>
    <name evidence="3" type="ORF">NEMVEDRAFT_v1g207342</name>
</gene>
<evidence type="ECO:0000313" key="3">
    <source>
        <dbReference type="EMBL" id="EDO40855.1"/>
    </source>
</evidence>
<feature type="domain" description="EF-hand" evidence="2">
    <location>
        <begin position="36"/>
        <end position="71"/>
    </location>
</feature>
<dbReference type="PROSITE" id="PS00018">
    <property type="entry name" value="EF_HAND_1"/>
    <property type="match status" value="1"/>
</dbReference>
<organism evidence="3 4">
    <name type="scientific">Nematostella vectensis</name>
    <name type="common">Starlet sea anemone</name>
    <dbReference type="NCBI Taxonomy" id="45351"/>
    <lineage>
        <taxon>Eukaryota</taxon>
        <taxon>Metazoa</taxon>
        <taxon>Cnidaria</taxon>
        <taxon>Anthozoa</taxon>
        <taxon>Hexacorallia</taxon>
        <taxon>Actiniaria</taxon>
        <taxon>Edwardsiidae</taxon>
        <taxon>Nematostella</taxon>
    </lineage>
</organism>
<dbReference type="InterPro" id="IPR002048">
    <property type="entry name" value="EF_hand_dom"/>
</dbReference>
<keyword evidence="4" id="KW-1185">Reference proteome</keyword>
<evidence type="ECO:0000256" key="1">
    <source>
        <dbReference type="ARBA" id="ARBA00022837"/>
    </source>
</evidence>
<protein>
    <recommendedName>
        <fullName evidence="2">EF-hand domain-containing protein</fullName>
    </recommendedName>
</protein>
<dbReference type="InterPro" id="IPR018247">
    <property type="entry name" value="EF_Hand_1_Ca_BS"/>
</dbReference>
<accession>A7S611</accession>
<dbReference type="Pfam" id="PF13499">
    <property type="entry name" value="EF-hand_7"/>
    <property type="match status" value="1"/>
</dbReference>
<dbReference type="InterPro" id="IPR011992">
    <property type="entry name" value="EF-hand-dom_pair"/>
</dbReference>
<dbReference type="STRING" id="45351.A7S611"/>
<dbReference type="HOGENOM" id="CLU_1751894_0_0_1"/>
<dbReference type="OMA" id="IFRTHIT"/>
<dbReference type="AlphaFoldDB" id="A7S611"/>
<name>A7S611_NEMVE</name>
<dbReference type="InParanoid" id="A7S611"/>
<dbReference type="EMBL" id="DS469585">
    <property type="protein sequence ID" value="EDO40855.1"/>
    <property type="molecule type" value="Genomic_DNA"/>
</dbReference>
<dbReference type="GO" id="GO:0005509">
    <property type="term" value="F:calcium ion binding"/>
    <property type="evidence" value="ECO:0007669"/>
    <property type="project" value="InterPro"/>
</dbReference>
<evidence type="ECO:0000313" key="4">
    <source>
        <dbReference type="Proteomes" id="UP000001593"/>
    </source>
</evidence>
<dbReference type="Proteomes" id="UP000001593">
    <property type="component" value="Unassembled WGS sequence"/>
</dbReference>